<evidence type="ECO:0000313" key="2">
    <source>
        <dbReference type="Proteomes" id="UP000887013"/>
    </source>
</evidence>
<dbReference type="Proteomes" id="UP000887013">
    <property type="component" value="Unassembled WGS sequence"/>
</dbReference>
<gene>
    <name evidence="1" type="ORF">NPIL_344121</name>
</gene>
<organism evidence="1 2">
    <name type="scientific">Nephila pilipes</name>
    <name type="common">Giant wood spider</name>
    <name type="synonym">Nephila maculata</name>
    <dbReference type="NCBI Taxonomy" id="299642"/>
    <lineage>
        <taxon>Eukaryota</taxon>
        <taxon>Metazoa</taxon>
        <taxon>Ecdysozoa</taxon>
        <taxon>Arthropoda</taxon>
        <taxon>Chelicerata</taxon>
        <taxon>Arachnida</taxon>
        <taxon>Araneae</taxon>
        <taxon>Araneomorphae</taxon>
        <taxon>Entelegynae</taxon>
        <taxon>Araneoidea</taxon>
        <taxon>Nephilidae</taxon>
        <taxon>Nephila</taxon>
    </lineage>
</organism>
<reference evidence="1" key="1">
    <citation type="submission" date="2020-08" db="EMBL/GenBank/DDBJ databases">
        <title>Multicomponent nature underlies the extraordinary mechanical properties of spider dragline silk.</title>
        <authorList>
            <person name="Kono N."/>
            <person name="Nakamura H."/>
            <person name="Mori M."/>
            <person name="Yoshida Y."/>
            <person name="Ohtoshi R."/>
            <person name="Malay A.D."/>
            <person name="Moran D.A.P."/>
            <person name="Tomita M."/>
            <person name="Numata K."/>
            <person name="Arakawa K."/>
        </authorList>
    </citation>
    <scope>NUCLEOTIDE SEQUENCE</scope>
</reference>
<name>A0A8X6PBP6_NEPPI</name>
<dbReference type="AlphaFoldDB" id="A0A8X6PBP6"/>
<evidence type="ECO:0000313" key="1">
    <source>
        <dbReference type="EMBL" id="GFT62269.1"/>
    </source>
</evidence>
<sequence>MAGYRSYETNHKLSHLATKIAALLNQAVISQPLSPQAVVIFISAIPLPQQGTNAFSILQSRRYLFYPRQFRPAGGLV</sequence>
<proteinExistence type="predicted"/>
<comment type="caution">
    <text evidence="1">The sequence shown here is derived from an EMBL/GenBank/DDBJ whole genome shotgun (WGS) entry which is preliminary data.</text>
</comment>
<keyword evidence="2" id="KW-1185">Reference proteome</keyword>
<dbReference type="EMBL" id="BMAW01019226">
    <property type="protein sequence ID" value="GFT62269.1"/>
    <property type="molecule type" value="Genomic_DNA"/>
</dbReference>
<protein>
    <submittedName>
        <fullName evidence="1">Uncharacterized protein</fullName>
    </submittedName>
</protein>
<accession>A0A8X6PBP6</accession>